<dbReference type="RefSeq" id="WP_050878373.1">
    <property type="nucleotide sequence ID" value="NZ_CP045009.1"/>
</dbReference>
<reference evidence="1 2" key="1">
    <citation type="submission" date="2020-01" db="EMBL/GenBank/DDBJ databases">
        <title>The genomic epidemiology of tigecycline resistance gene tet(X) variants in a swine farm in China.</title>
        <authorList>
            <person name="Peng K."/>
            <person name="Li R."/>
        </authorList>
    </citation>
    <scope>NUCLEOTIDE SEQUENCE [LARGE SCALE GENOMIC DNA]</scope>
    <source>
        <strain evidence="1 2">ZF1</strain>
        <plasmid evidence="2">pzf1-cfr</plasmid>
    </source>
</reference>
<evidence type="ECO:0000313" key="2">
    <source>
        <dbReference type="Proteomes" id="UP000501338"/>
    </source>
</evidence>
<name>A0ABX6JX41_9GAMM</name>
<accession>A0ABX6JX41</accession>
<proteinExistence type="predicted"/>
<dbReference type="InterPro" id="IPR053842">
    <property type="entry name" value="NikA-like"/>
</dbReference>
<geneLocation type="plasmid" evidence="2">
    <name>pzf1-cfr</name>
</geneLocation>
<organism evidence="1 2">
    <name type="scientific">Proteus terrae subsp. cibarius</name>
    <dbReference type="NCBI Taxonomy" id="626774"/>
    <lineage>
        <taxon>Bacteria</taxon>
        <taxon>Pseudomonadati</taxon>
        <taxon>Pseudomonadota</taxon>
        <taxon>Gammaproteobacteria</taxon>
        <taxon>Enterobacterales</taxon>
        <taxon>Morganellaceae</taxon>
        <taxon>Proteus</taxon>
    </lineage>
</organism>
<gene>
    <name evidence="1" type="primary">mobC</name>
    <name evidence="1" type="ORF">GTH23_19855</name>
</gene>
<dbReference type="Pfam" id="PF21983">
    <property type="entry name" value="NikA-like"/>
    <property type="match status" value="1"/>
</dbReference>
<keyword evidence="1" id="KW-0614">Plasmid</keyword>
<sequence>MKESKIERKNMVSFRLTDKEYAPFKEIIETMNVSKSEFFRMMILGQVDAIPQLETRKPPEYDRILFLVNKTSNNVNQIAKQINIAFKENTITEKQLVEWYRKLSIVTDNLMMGIDRVK</sequence>
<dbReference type="EMBL" id="CP047341">
    <property type="protein sequence ID" value="QIF92300.1"/>
    <property type="molecule type" value="Genomic_DNA"/>
</dbReference>
<protein>
    <submittedName>
        <fullName evidence="1">Plasmid mobilization relaxosome protein MobC</fullName>
    </submittedName>
</protein>
<keyword evidence="2" id="KW-1185">Reference proteome</keyword>
<evidence type="ECO:0000313" key="1">
    <source>
        <dbReference type="EMBL" id="QIF92300.1"/>
    </source>
</evidence>
<dbReference type="Proteomes" id="UP000501338">
    <property type="component" value="Plasmid pZF1-cfr"/>
</dbReference>